<evidence type="ECO:0000313" key="2">
    <source>
        <dbReference type="EMBL" id="KAJ1138363.1"/>
    </source>
</evidence>
<feature type="region of interest" description="Disordered" evidence="1">
    <location>
        <begin position="64"/>
        <end position="87"/>
    </location>
</feature>
<accession>A0AAV7QIR2</accession>
<dbReference type="AlphaFoldDB" id="A0AAV7QIR2"/>
<dbReference type="EMBL" id="JANPWB010000010">
    <property type="protein sequence ID" value="KAJ1138363.1"/>
    <property type="molecule type" value="Genomic_DNA"/>
</dbReference>
<evidence type="ECO:0000256" key="1">
    <source>
        <dbReference type="SAM" id="MobiDB-lite"/>
    </source>
</evidence>
<organism evidence="2 3">
    <name type="scientific">Pleurodeles waltl</name>
    <name type="common">Iberian ribbed newt</name>
    <dbReference type="NCBI Taxonomy" id="8319"/>
    <lineage>
        <taxon>Eukaryota</taxon>
        <taxon>Metazoa</taxon>
        <taxon>Chordata</taxon>
        <taxon>Craniata</taxon>
        <taxon>Vertebrata</taxon>
        <taxon>Euteleostomi</taxon>
        <taxon>Amphibia</taxon>
        <taxon>Batrachia</taxon>
        <taxon>Caudata</taxon>
        <taxon>Salamandroidea</taxon>
        <taxon>Salamandridae</taxon>
        <taxon>Pleurodelinae</taxon>
        <taxon>Pleurodeles</taxon>
    </lineage>
</organism>
<feature type="region of interest" description="Disordered" evidence="1">
    <location>
        <begin position="1"/>
        <end position="29"/>
    </location>
</feature>
<keyword evidence="3" id="KW-1185">Reference proteome</keyword>
<evidence type="ECO:0000313" key="3">
    <source>
        <dbReference type="Proteomes" id="UP001066276"/>
    </source>
</evidence>
<comment type="caution">
    <text evidence="2">The sequence shown here is derived from an EMBL/GenBank/DDBJ whole genome shotgun (WGS) entry which is preliminary data.</text>
</comment>
<name>A0AAV7QIR2_PLEWA</name>
<protein>
    <submittedName>
        <fullName evidence="2">Uncharacterized protein</fullName>
    </submittedName>
</protein>
<sequence length="118" mass="13439">MLDSTPIPQSKKVAAVSSDPGLGALEEGPKRKAPHKFRFRFSAFRNDVAGSRIYRMICDSEQTRERKRGEEITREQRTRGVEARSGRRGTLVISLPLYSIFNNKKSLLKQRRSKGLSF</sequence>
<proteinExistence type="predicted"/>
<reference evidence="2" key="1">
    <citation type="journal article" date="2022" name="bioRxiv">
        <title>Sequencing and chromosome-scale assembly of the giantPleurodeles waltlgenome.</title>
        <authorList>
            <person name="Brown T."/>
            <person name="Elewa A."/>
            <person name="Iarovenko S."/>
            <person name="Subramanian E."/>
            <person name="Araus A.J."/>
            <person name="Petzold A."/>
            <person name="Susuki M."/>
            <person name="Suzuki K.-i.T."/>
            <person name="Hayashi T."/>
            <person name="Toyoda A."/>
            <person name="Oliveira C."/>
            <person name="Osipova E."/>
            <person name="Leigh N.D."/>
            <person name="Simon A."/>
            <person name="Yun M.H."/>
        </authorList>
    </citation>
    <scope>NUCLEOTIDE SEQUENCE</scope>
    <source>
        <strain evidence="2">20211129_DDA</strain>
        <tissue evidence="2">Liver</tissue>
    </source>
</reference>
<dbReference type="Proteomes" id="UP001066276">
    <property type="component" value="Chromosome 6"/>
</dbReference>
<gene>
    <name evidence="2" type="ORF">NDU88_004750</name>
</gene>
<feature type="compositionally biased region" description="Basic and acidic residues" evidence="1">
    <location>
        <begin position="64"/>
        <end position="85"/>
    </location>
</feature>